<dbReference type="PANTHER" id="PTHR30290:SF10">
    <property type="entry name" value="PERIPLASMIC OLIGOPEPTIDE-BINDING PROTEIN-RELATED"/>
    <property type="match status" value="1"/>
</dbReference>
<accession>A0A0W1KKU0</accession>
<dbReference type="Proteomes" id="UP001225576">
    <property type="component" value="Unassembled WGS sequence"/>
</dbReference>
<feature type="signal peptide" evidence="5">
    <location>
        <begin position="1"/>
        <end position="23"/>
    </location>
</feature>
<evidence type="ECO:0000256" key="3">
    <source>
        <dbReference type="ARBA" id="ARBA00022448"/>
    </source>
</evidence>
<dbReference type="GO" id="GO:1904680">
    <property type="term" value="F:peptide transmembrane transporter activity"/>
    <property type="evidence" value="ECO:0007669"/>
    <property type="project" value="TreeGrafter"/>
</dbReference>
<dbReference type="PATRIC" id="fig|59561.3.peg.413"/>
<dbReference type="InterPro" id="IPR030678">
    <property type="entry name" value="Peptide/Ni-bd"/>
</dbReference>
<dbReference type="Pfam" id="PF00496">
    <property type="entry name" value="SBP_bac_5"/>
    <property type="match status" value="1"/>
</dbReference>
<dbReference type="GO" id="GO:0015833">
    <property type="term" value="P:peptide transport"/>
    <property type="evidence" value="ECO:0007669"/>
    <property type="project" value="TreeGrafter"/>
</dbReference>
<comment type="subcellular location">
    <subcellularLocation>
        <location evidence="1">Cell envelope</location>
    </subcellularLocation>
</comment>
<dbReference type="Gene3D" id="3.40.190.10">
    <property type="entry name" value="Periplasmic binding protein-like II"/>
    <property type="match status" value="1"/>
</dbReference>
<evidence type="ECO:0000256" key="5">
    <source>
        <dbReference type="SAM" id="SignalP"/>
    </source>
</evidence>
<keyword evidence="3" id="KW-0813">Transport</keyword>
<dbReference type="CDD" id="cd08513">
    <property type="entry name" value="PBP2_thermophilic_Hb8_like"/>
    <property type="match status" value="1"/>
</dbReference>
<dbReference type="STRING" id="59561.AQZ59_00419"/>
<reference evidence="8" key="2">
    <citation type="submission" date="2023-05" db="EMBL/GenBank/DDBJ databases">
        <title>Genomic Catalog of Human Bladder Bacteria.</title>
        <authorList>
            <person name="Du J."/>
        </authorList>
    </citation>
    <scope>NUCLEOTIDE SEQUENCE</scope>
    <source>
        <strain evidence="8">UMB1304A</strain>
    </source>
</reference>
<evidence type="ECO:0000259" key="6">
    <source>
        <dbReference type="Pfam" id="PF00496"/>
    </source>
</evidence>
<reference evidence="7 9" key="1">
    <citation type="submission" date="2015-11" db="EMBL/GenBank/DDBJ databases">
        <title>Draft Genome Sequence of the Type Strain Trueperella bernardiae LCDC 89-0504T, Isolated from Blood Culture.</title>
        <authorList>
            <person name="Bernier A.-M."/>
            <person name="Bernard K."/>
        </authorList>
    </citation>
    <scope>NUCLEOTIDE SEQUENCE [LARGE SCALE GENOMIC DNA]</scope>
    <source>
        <strain evidence="7 9">LCDC 89-0504</strain>
    </source>
</reference>
<name>A0A0W1KKU0_9ACTO</name>
<dbReference type="OrthoDB" id="7888869at2"/>
<dbReference type="EMBL" id="JASPDQ010000010">
    <property type="protein sequence ID" value="MDK8601903.1"/>
    <property type="molecule type" value="Genomic_DNA"/>
</dbReference>
<evidence type="ECO:0000256" key="1">
    <source>
        <dbReference type="ARBA" id="ARBA00004196"/>
    </source>
</evidence>
<dbReference type="Gene3D" id="3.10.105.10">
    <property type="entry name" value="Dipeptide-binding Protein, Domain 3"/>
    <property type="match status" value="1"/>
</dbReference>
<evidence type="ECO:0000313" key="9">
    <source>
        <dbReference type="Proteomes" id="UP000054404"/>
    </source>
</evidence>
<dbReference type="GO" id="GO:0042597">
    <property type="term" value="C:periplasmic space"/>
    <property type="evidence" value="ECO:0007669"/>
    <property type="project" value="UniProtKB-ARBA"/>
</dbReference>
<dbReference type="AlphaFoldDB" id="A0A0W1KKU0"/>
<dbReference type="Proteomes" id="UP000054404">
    <property type="component" value="Unassembled WGS sequence"/>
</dbReference>
<feature type="chain" id="PRO_5039497233" evidence="5">
    <location>
        <begin position="24"/>
        <end position="601"/>
    </location>
</feature>
<dbReference type="EMBL" id="LNIZ01000002">
    <property type="protein sequence ID" value="KTF04438.1"/>
    <property type="molecule type" value="Genomic_DNA"/>
</dbReference>
<comment type="similarity">
    <text evidence="2">Belongs to the bacterial solute-binding protein 5 family.</text>
</comment>
<dbReference type="SUPFAM" id="SSF53850">
    <property type="entry name" value="Periplasmic binding protein-like II"/>
    <property type="match status" value="1"/>
</dbReference>
<dbReference type="GO" id="GO:0030313">
    <property type="term" value="C:cell envelope"/>
    <property type="evidence" value="ECO:0007669"/>
    <property type="project" value="UniProtKB-SubCell"/>
</dbReference>
<dbReference type="InterPro" id="IPR000914">
    <property type="entry name" value="SBP_5_dom"/>
</dbReference>
<gene>
    <name evidence="7" type="primary">appA</name>
    <name evidence="7" type="ORF">AQZ59_00419</name>
    <name evidence="8" type="ORF">QP858_05430</name>
</gene>
<evidence type="ECO:0000256" key="2">
    <source>
        <dbReference type="ARBA" id="ARBA00005695"/>
    </source>
</evidence>
<proteinExistence type="inferred from homology"/>
<evidence type="ECO:0000313" key="7">
    <source>
        <dbReference type="EMBL" id="KTF04438.1"/>
    </source>
</evidence>
<protein>
    <submittedName>
        <fullName evidence="7">Oligopeptide-binding protein AppA</fullName>
    </submittedName>
    <submittedName>
        <fullName evidence="8">Peptide ABC transporter substrate-binding protein</fullName>
    </submittedName>
</protein>
<dbReference type="PROSITE" id="PS51257">
    <property type="entry name" value="PROKAR_LIPOPROTEIN"/>
    <property type="match status" value="1"/>
</dbReference>
<dbReference type="PIRSF" id="PIRSF002741">
    <property type="entry name" value="MppA"/>
    <property type="match status" value="1"/>
</dbReference>
<keyword evidence="4 5" id="KW-0732">Signal</keyword>
<keyword evidence="9" id="KW-1185">Reference proteome</keyword>
<sequence>MTRASRRASIVATVAGVALLLSACGSGSSSTPSGATNPSGSAAGDGSTVTVAMDTPTWIFPISAPGKTQGENGIFIEMLYPSMYSFTLDGEHAYNIDEKRSIANIPEISDDGLTYTITLKDRTWSDGEKLTTKDIDFWYNLVLNNKADWASYREGGFPDNVTSFEIVDDKTFTITTTEPFSGGYFVGNQLNSVRPMPAHAWAKTSDDGEIVDFTDPQNAKDIYAYLRSAAEDPANYASNALWQTVSGPWKLTSYTPSGEVELAANDSYDGTDPATFSHVIYKPFTSDDAEFNTLRAGGIDYGYIPAGNISQRDYIEGQGYTVSPWYGWSITYMPFNFNHPKSGPIFAQKYVRQAMQQLIDQETISKVIWKGMAAPTCGPVPQEPGAAGTTEGCAYSFNPDAARKLLEDHGWAINPDGVTTCEKPGTGAGQCGEGIEAGAEMRFTLISQSGFTATHDMMAELKSQFGKLGIVLEIQEVPDSVAVSQVCKKDDPNCEWDLSFFGSEGSWYYPPFASGQRLFATGAPVNLGAYSNPEADKLIDATLVSSDESAMKDYNDFLAEDLPVLWMPNPVNRVSAYKSDISGIDPQDPMLGMYPQDWTRK</sequence>
<evidence type="ECO:0000256" key="4">
    <source>
        <dbReference type="ARBA" id="ARBA00022729"/>
    </source>
</evidence>
<organism evidence="7 9">
    <name type="scientific">Trueperella bernardiae</name>
    <dbReference type="NCBI Taxonomy" id="59561"/>
    <lineage>
        <taxon>Bacteria</taxon>
        <taxon>Bacillati</taxon>
        <taxon>Actinomycetota</taxon>
        <taxon>Actinomycetes</taxon>
        <taxon>Actinomycetales</taxon>
        <taxon>Actinomycetaceae</taxon>
        <taxon>Trueperella</taxon>
    </lineage>
</organism>
<dbReference type="RefSeq" id="WP_062612718.1">
    <property type="nucleotide sequence ID" value="NZ_CALTZF010000025.1"/>
</dbReference>
<feature type="domain" description="Solute-binding protein family 5" evidence="6">
    <location>
        <begin position="106"/>
        <end position="513"/>
    </location>
</feature>
<evidence type="ECO:0000313" key="8">
    <source>
        <dbReference type="EMBL" id="MDK8601903.1"/>
    </source>
</evidence>
<dbReference type="InterPro" id="IPR039424">
    <property type="entry name" value="SBP_5"/>
</dbReference>
<comment type="caution">
    <text evidence="7">The sequence shown here is derived from an EMBL/GenBank/DDBJ whole genome shotgun (WGS) entry which is preliminary data.</text>
</comment>
<dbReference type="GO" id="GO:0043190">
    <property type="term" value="C:ATP-binding cassette (ABC) transporter complex"/>
    <property type="evidence" value="ECO:0007669"/>
    <property type="project" value="InterPro"/>
</dbReference>
<dbReference type="PANTHER" id="PTHR30290">
    <property type="entry name" value="PERIPLASMIC BINDING COMPONENT OF ABC TRANSPORTER"/>
    <property type="match status" value="1"/>
</dbReference>